<keyword evidence="5" id="KW-0496">Mitochondrion</keyword>
<dbReference type="PROSITE" id="PS51257">
    <property type="entry name" value="PROKAR_LIPOPROTEIN"/>
    <property type="match status" value="1"/>
</dbReference>
<dbReference type="PANTHER" id="PTHR48182">
    <property type="entry name" value="PROTEIN SERAC1"/>
    <property type="match status" value="1"/>
</dbReference>
<accession>A0ABP0U107</accession>
<dbReference type="InterPro" id="IPR052374">
    <property type="entry name" value="SERAC1"/>
</dbReference>
<name>A0ABP0U107_9BRYO</name>
<keyword evidence="4" id="KW-0256">Endoplasmic reticulum</keyword>
<proteinExistence type="predicted"/>
<dbReference type="SUPFAM" id="SSF53474">
    <property type="entry name" value="alpha/beta-Hydrolases"/>
    <property type="match status" value="1"/>
</dbReference>
<evidence type="ECO:0000256" key="3">
    <source>
        <dbReference type="ARBA" id="ARBA00004370"/>
    </source>
</evidence>
<comment type="subcellular location">
    <subcellularLocation>
        <location evidence="2">Endoplasmic reticulum</location>
    </subcellularLocation>
    <subcellularLocation>
        <location evidence="3">Membrane</location>
    </subcellularLocation>
    <subcellularLocation>
        <location evidence="1">Mitochondrion</location>
    </subcellularLocation>
</comment>
<gene>
    <name evidence="7" type="ORF">CSSPTR1EN2_LOCUS10130</name>
</gene>
<evidence type="ECO:0000256" key="1">
    <source>
        <dbReference type="ARBA" id="ARBA00004173"/>
    </source>
</evidence>
<evidence type="ECO:0000313" key="7">
    <source>
        <dbReference type="EMBL" id="CAK9209841.1"/>
    </source>
</evidence>
<dbReference type="InterPro" id="IPR029058">
    <property type="entry name" value="AB_hydrolase_fold"/>
</dbReference>
<evidence type="ECO:0000313" key="8">
    <source>
        <dbReference type="Proteomes" id="UP001497512"/>
    </source>
</evidence>
<protein>
    <submittedName>
        <fullName evidence="7">Uncharacterized protein</fullName>
    </submittedName>
</protein>
<dbReference type="EMBL" id="OZ019909">
    <property type="protein sequence ID" value="CAK9209841.1"/>
    <property type="molecule type" value="Genomic_DNA"/>
</dbReference>
<keyword evidence="6" id="KW-0472">Membrane</keyword>
<dbReference type="PANTHER" id="PTHR48182:SF2">
    <property type="entry name" value="PROTEIN SERAC1"/>
    <property type="match status" value="1"/>
</dbReference>
<keyword evidence="8" id="KW-1185">Reference proteome</keyword>
<evidence type="ECO:0000256" key="2">
    <source>
        <dbReference type="ARBA" id="ARBA00004240"/>
    </source>
</evidence>
<evidence type="ECO:0000256" key="4">
    <source>
        <dbReference type="ARBA" id="ARBA00022824"/>
    </source>
</evidence>
<reference evidence="7" key="1">
    <citation type="submission" date="2024-02" db="EMBL/GenBank/DDBJ databases">
        <authorList>
            <consortium name="ELIXIR-Norway"/>
            <consortium name="Elixir Norway"/>
        </authorList>
    </citation>
    <scope>NUCLEOTIDE SEQUENCE</scope>
</reference>
<evidence type="ECO:0000256" key="6">
    <source>
        <dbReference type="ARBA" id="ARBA00023136"/>
    </source>
</evidence>
<dbReference type="Proteomes" id="UP001497512">
    <property type="component" value="Chromosome 17"/>
</dbReference>
<evidence type="ECO:0000256" key="5">
    <source>
        <dbReference type="ARBA" id="ARBA00023128"/>
    </source>
</evidence>
<sequence>MCRLEELTAFSTSPRSEFYMQPLPCGTTNCFLSGCEWHHPIVLIGHSFGGLLLKSLVVKLKTMESGTDAWSKAAVQRGKAFLSNVRGVAFYAVPDAGSSSIAKYVNKLLRCNNRHHPGIMDNIQPSQRDMEQLSVDFDDIVNENKINIYAFCEGRPMGKVVRMEFWWILARHNDQHEVILTWLRMPITWRCASPQVKNIPAMSCFDNLSLLVEW</sequence>
<organism evidence="7 8">
    <name type="scientific">Sphagnum troendelagicum</name>
    <dbReference type="NCBI Taxonomy" id="128251"/>
    <lineage>
        <taxon>Eukaryota</taxon>
        <taxon>Viridiplantae</taxon>
        <taxon>Streptophyta</taxon>
        <taxon>Embryophyta</taxon>
        <taxon>Bryophyta</taxon>
        <taxon>Sphagnophytina</taxon>
        <taxon>Sphagnopsida</taxon>
        <taxon>Sphagnales</taxon>
        <taxon>Sphagnaceae</taxon>
        <taxon>Sphagnum</taxon>
    </lineage>
</organism>